<dbReference type="eggNOG" id="ENOG502SBHS">
    <property type="taxonomic scope" value="Eukaryota"/>
</dbReference>
<evidence type="ECO:0000256" key="1">
    <source>
        <dbReference type="SAM" id="MobiDB-lite"/>
    </source>
</evidence>
<dbReference type="Proteomes" id="UP000266841">
    <property type="component" value="Unassembled WGS sequence"/>
</dbReference>
<sequence>MAGGIPDGELKMPAARTPTKPSRKRRKSAGDDDLKMPAVSNSSKKSSGDSSAQSSEDEVVDLIASSLNFGVNDKLEVKWIISDDDETEQASNKVHKVWWRASLNGKVDKFHHLSDKEQEESGILTSNVKVAIYELSYEPRPDLGYDTNSIEEVAFLSDHTLLNLSTEEIMLFRKEGAPSPPGSPVPEDEVVMPMGDEPAARKPDKSEIARTFNGEDEMKSFLDEVMNRVLKSSGIDAKLREMPMSSQQDLMWKIRTAKDRMLDKLLEELGNMKSGEKVITEDVVNRCLSDIRL</sequence>
<dbReference type="OrthoDB" id="197489at2759"/>
<evidence type="ECO:0000313" key="3">
    <source>
        <dbReference type="Proteomes" id="UP000266841"/>
    </source>
</evidence>
<feature type="compositionally biased region" description="Low complexity" evidence="1">
    <location>
        <begin position="40"/>
        <end position="54"/>
    </location>
</feature>
<organism evidence="2 3">
    <name type="scientific">Thalassiosira oceanica</name>
    <name type="common">Marine diatom</name>
    <dbReference type="NCBI Taxonomy" id="159749"/>
    <lineage>
        <taxon>Eukaryota</taxon>
        <taxon>Sar</taxon>
        <taxon>Stramenopiles</taxon>
        <taxon>Ochrophyta</taxon>
        <taxon>Bacillariophyta</taxon>
        <taxon>Coscinodiscophyceae</taxon>
        <taxon>Thalassiosirophycidae</taxon>
        <taxon>Thalassiosirales</taxon>
        <taxon>Thalassiosiraceae</taxon>
        <taxon>Thalassiosira</taxon>
    </lineage>
</organism>
<protein>
    <submittedName>
        <fullName evidence="2">Uncharacterized protein</fullName>
    </submittedName>
</protein>
<name>K0SJB6_THAOC</name>
<proteinExistence type="predicted"/>
<evidence type="ECO:0000313" key="2">
    <source>
        <dbReference type="EMBL" id="EJK61086.1"/>
    </source>
</evidence>
<gene>
    <name evidence="2" type="ORF">THAOC_18477</name>
</gene>
<keyword evidence="3" id="KW-1185">Reference proteome</keyword>
<dbReference type="OMA" id="FNGEDEM"/>
<accession>K0SJB6</accession>
<feature type="region of interest" description="Disordered" evidence="1">
    <location>
        <begin position="1"/>
        <end position="57"/>
    </location>
</feature>
<dbReference type="EMBL" id="AGNL01020413">
    <property type="protein sequence ID" value="EJK61086.1"/>
    <property type="molecule type" value="Genomic_DNA"/>
</dbReference>
<reference evidence="2 3" key="1">
    <citation type="journal article" date="2012" name="Genome Biol.">
        <title>Genome and low-iron response of an oceanic diatom adapted to chronic iron limitation.</title>
        <authorList>
            <person name="Lommer M."/>
            <person name="Specht M."/>
            <person name="Roy A.S."/>
            <person name="Kraemer L."/>
            <person name="Andreson R."/>
            <person name="Gutowska M.A."/>
            <person name="Wolf J."/>
            <person name="Bergner S.V."/>
            <person name="Schilhabel M.B."/>
            <person name="Klostermeier U.C."/>
            <person name="Beiko R.G."/>
            <person name="Rosenstiel P."/>
            <person name="Hippler M."/>
            <person name="Laroche J."/>
        </authorList>
    </citation>
    <scope>NUCLEOTIDE SEQUENCE [LARGE SCALE GENOMIC DNA]</scope>
    <source>
        <strain evidence="2 3">CCMP1005</strain>
    </source>
</reference>
<dbReference type="AlphaFoldDB" id="K0SJB6"/>
<comment type="caution">
    <text evidence="2">The sequence shown here is derived from an EMBL/GenBank/DDBJ whole genome shotgun (WGS) entry which is preliminary data.</text>
</comment>